<evidence type="ECO:0000256" key="3">
    <source>
        <dbReference type="ARBA" id="ARBA00022691"/>
    </source>
</evidence>
<gene>
    <name evidence="5" type="ORF">TCLT_LOCUS6452</name>
</gene>
<dbReference type="WBParaSite" id="TCLT_0000646301-mRNA-1">
    <property type="protein sequence ID" value="TCLT_0000646301-mRNA-1"/>
    <property type="gene ID" value="TCLT_0000646301"/>
</dbReference>
<dbReference type="EC" id="2.1.1.85" evidence="4"/>
<proteinExistence type="inferred from homology"/>
<dbReference type="AlphaFoldDB" id="A0A0N5D0W7"/>
<dbReference type="Proteomes" id="UP000276776">
    <property type="component" value="Unassembled WGS sequence"/>
</dbReference>
<dbReference type="GO" id="GO:0016279">
    <property type="term" value="F:protein-lysine N-methyltransferase activity"/>
    <property type="evidence" value="ECO:0007669"/>
    <property type="project" value="TreeGrafter"/>
</dbReference>
<evidence type="ECO:0000313" key="7">
    <source>
        <dbReference type="WBParaSite" id="TCLT_0000646301-mRNA-1"/>
    </source>
</evidence>
<evidence type="ECO:0000313" key="5">
    <source>
        <dbReference type="EMBL" id="VDN03804.1"/>
    </source>
</evidence>
<dbReference type="PANTHER" id="PTHR13271:SF47">
    <property type="entry name" value="ACTIN-HISTIDINE N-METHYLTRANSFERASE"/>
    <property type="match status" value="1"/>
</dbReference>
<dbReference type="PROSITE" id="PS51565">
    <property type="entry name" value="SAM_MT85_SETD3"/>
    <property type="match status" value="1"/>
</dbReference>
<organism evidence="7">
    <name type="scientific">Thelazia callipaeda</name>
    <name type="common">Oriental eyeworm</name>
    <name type="synonym">Parasitic nematode</name>
    <dbReference type="NCBI Taxonomy" id="103827"/>
    <lineage>
        <taxon>Eukaryota</taxon>
        <taxon>Metazoa</taxon>
        <taxon>Ecdysozoa</taxon>
        <taxon>Nematoda</taxon>
        <taxon>Chromadorea</taxon>
        <taxon>Rhabditida</taxon>
        <taxon>Spirurina</taxon>
        <taxon>Spiruromorpha</taxon>
        <taxon>Thelazioidea</taxon>
        <taxon>Thelaziidae</taxon>
        <taxon>Thelazia</taxon>
    </lineage>
</organism>
<reference evidence="5 6" key="2">
    <citation type="submission" date="2018-11" db="EMBL/GenBank/DDBJ databases">
        <authorList>
            <consortium name="Pathogen Informatics"/>
        </authorList>
    </citation>
    <scope>NUCLEOTIDE SEQUENCE [LARGE SCALE GENOMIC DNA]</scope>
</reference>
<dbReference type="Gene3D" id="3.90.1420.10">
    <property type="entry name" value="Rubisco LSMT, substrate-binding domain"/>
    <property type="match status" value="1"/>
</dbReference>
<dbReference type="InterPro" id="IPR036464">
    <property type="entry name" value="Rubisco_LSMT_subst-bd_sf"/>
</dbReference>
<dbReference type="GO" id="GO:0018064">
    <property type="term" value="F:protein-L-histidine N-tele-methyltransferase activity"/>
    <property type="evidence" value="ECO:0007669"/>
    <property type="project" value="UniProtKB-EC"/>
</dbReference>
<accession>A0A0N5D0W7</accession>
<name>A0A0N5D0W7_THECL</name>
<dbReference type="OrthoDB" id="441812at2759"/>
<reference evidence="7" key="1">
    <citation type="submission" date="2017-02" db="UniProtKB">
        <authorList>
            <consortium name="WormBaseParasite"/>
        </authorList>
    </citation>
    <scope>IDENTIFICATION</scope>
</reference>
<dbReference type="EMBL" id="UYYF01004416">
    <property type="protein sequence ID" value="VDN03804.1"/>
    <property type="molecule type" value="Genomic_DNA"/>
</dbReference>
<keyword evidence="6" id="KW-1185">Reference proteome</keyword>
<dbReference type="GO" id="GO:0032259">
    <property type="term" value="P:methylation"/>
    <property type="evidence" value="ECO:0007669"/>
    <property type="project" value="UniProtKB-KW"/>
</dbReference>
<comment type="catalytic activity">
    <reaction evidence="4">
        <text>L-histidyl-[protein] + S-adenosyl-L-methionine = N(tele)-methyl-L-histidyl-[protein] + S-adenosyl-L-homocysteine + H(+)</text>
        <dbReference type="Rhea" id="RHEA:19369"/>
        <dbReference type="Rhea" id="RHEA-COMP:9745"/>
        <dbReference type="Rhea" id="RHEA-COMP:11600"/>
        <dbReference type="ChEBI" id="CHEBI:15378"/>
        <dbReference type="ChEBI" id="CHEBI:16367"/>
        <dbReference type="ChEBI" id="CHEBI:29979"/>
        <dbReference type="ChEBI" id="CHEBI:57856"/>
        <dbReference type="ChEBI" id="CHEBI:59789"/>
        <dbReference type="EC" id="2.1.1.85"/>
    </reaction>
</comment>
<dbReference type="PANTHER" id="PTHR13271">
    <property type="entry name" value="UNCHARACTERIZED PUTATIVE METHYLTRANSFERASE"/>
    <property type="match status" value="1"/>
</dbReference>
<dbReference type="InterPro" id="IPR050600">
    <property type="entry name" value="SETD3_SETD6_MTase"/>
</dbReference>
<comment type="similarity">
    <text evidence="4">Belongs to the class V-like SAM-binding methyltransferase superfamily. SETD3 actin-histidine methyltransferase family.</text>
</comment>
<keyword evidence="1 4" id="KW-0489">Methyltransferase</keyword>
<evidence type="ECO:0000256" key="1">
    <source>
        <dbReference type="ARBA" id="ARBA00022603"/>
    </source>
</evidence>
<keyword evidence="3 4" id="KW-0949">S-adenosyl-L-methionine</keyword>
<dbReference type="SUPFAM" id="SSF82199">
    <property type="entry name" value="SET domain"/>
    <property type="match status" value="1"/>
</dbReference>
<evidence type="ECO:0000313" key="6">
    <source>
        <dbReference type="Proteomes" id="UP000276776"/>
    </source>
</evidence>
<dbReference type="OMA" id="ISVCEPY"/>
<evidence type="ECO:0000256" key="2">
    <source>
        <dbReference type="ARBA" id="ARBA00022679"/>
    </source>
</evidence>
<dbReference type="InterPro" id="IPR046341">
    <property type="entry name" value="SET_dom_sf"/>
</dbReference>
<dbReference type="InterPro" id="IPR025785">
    <property type="entry name" value="SETD3"/>
</dbReference>
<evidence type="ECO:0000256" key="4">
    <source>
        <dbReference type="PROSITE-ProRule" id="PRU00898"/>
    </source>
</evidence>
<sequence>MGSKHELHSKKSYKPFSNHSFLKFLDKLKNQVNEIWKTVFCHLPSSNVNELFKEHLIIRDFLLQIERMQNTLSRKTGSDLPYVEQRNAALSEFLEWASKVGIVHHLVKITYVEEIDGFGLSSSDFVTIGSELLKVPRKAILSWDQARKSYFLKSNLIFQYLRPSPLFEEALLLYRNIARQFTHFLLEIIYSDEFRHERKKSREESKMEPIFADSPLTAVNFKFDLYRWSVACISTRINMIPSAVYKSDMGQPRMVCLYKNFTLFPVPALIPFLDMANHSYTDEDFYEAVHFSDETDCAVIIALRNYEPSELVNIFYGWRNNRDFLLHNGFVPMENIRDTYKLKIGLPKSKRESERMDLFHSLGFVLDSTIFTFEVKAFEPYFHRSLFEFVQIYVLDEIPSNSEEIKKFLNSSNNIRKAWNFLHDRFSLLCASYGEVSSLVCTVHQNSSECSKSIDCSRKSMIATLKSSEIKILRKAEIFCGEQLLKMT</sequence>
<dbReference type="STRING" id="103827.A0A0N5D0W7"/>
<protein>
    <recommendedName>
        <fullName evidence="4">protein-histidine N-methyltransferase</fullName>
        <ecNumber evidence="4">2.1.1.85</ecNumber>
    </recommendedName>
</protein>
<keyword evidence="2 4" id="KW-0808">Transferase</keyword>
<dbReference type="Gene3D" id="3.90.1410.10">
    <property type="entry name" value="set domain protein methyltransferase, domain 1"/>
    <property type="match status" value="2"/>
</dbReference>